<dbReference type="EMBL" id="JAGFMF010011696">
    <property type="protein sequence ID" value="KAG8515848.1"/>
    <property type="molecule type" value="Genomic_DNA"/>
</dbReference>
<keyword evidence="1" id="KW-0812">Transmembrane</keyword>
<proteinExistence type="predicted"/>
<keyword evidence="3" id="KW-1185">Reference proteome</keyword>
<accession>A0A8J6A8F7</accession>
<evidence type="ECO:0000313" key="2">
    <source>
        <dbReference type="EMBL" id="KAG8515848.1"/>
    </source>
</evidence>
<reference evidence="2" key="1">
    <citation type="journal article" date="2021" name="Evol. Appl.">
        <title>The genome of the Pyrenean desman and the effects of bottlenecks and inbreeding on the genomic landscape of an endangered species.</title>
        <authorList>
            <person name="Escoda L."/>
            <person name="Castresana J."/>
        </authorList>
    </citation>
    <scope>NUCLEOTIDE SEQUENCE</scope>
    <source>
        <strain evidence="2">IBE-C5619</strain>
    </source>
</reference>
<dbReference type="AlphaFoldDB" id="A0A8J6A8F7"/>
<sequence length="98" mass="11373">QVHLSKESPTPKNCIRNLILFQTLIRAFIVTDLVLFYILFKLTLVPIPIIITKLNVQMNSQLNYNFNPQTTNTILTNSNMMITDWQVSSNLPYFQQSI</sequence>
<gene>
    <name evidence="2" type="ORF">J0S82_011511</name>
</gene>
<feature type="transmembrane region" description="Helical" evidence="1">
    <location>
        <begin position="20"/>
        <end position="40"/>
    </location>
</feature>
<dbReference type="Proteomes" id="UP000700334">
    <property type="component" value="Unassembled WGS sequence"/>
</dbReference>
<evidence type="ECO:0000256" key="1">
    <source>
        <dbReference type="SAM" id="Phobius"/>
    </source>
</evidence>
<organism evidence="2 3">
    <name type="scientific">Galemys pyrenaicus</name>
    <name type="common">Iberian desman</name>
    <name type="synonym">Pyrenean desman</name>
    <dbReference type="NCBI Taxonomy" id="202257"/>
    <lineage>
        <taxon>Eukaryota</taxon>
        <taxon>Metazoa</taxon>
        <taxon>Chordata</taxon>
        <taxon>Craniata</taxon>
        <taxon>Vertebrata</taxon>
        <taxon>Euteleostomi</taxon>
        <taxon>Mammalia</taxon>
        <taxon>Eutheria</taxon>
        <taxon>Laurasiatheria</taxon>
        <taxon>Eulipotyphla</taxon>
        <taxon>Talpidae</taxon>
        <taxon>Galemys</taxon>
    </lineage>
</organism>
<feature type="non-terminal residue" evidence="2">
    <location>
        <position position="1"/>
    </location>
</feature>
<comment type="caution">
    <text evidence="2">The sequence shown here is derived from an EMBL/GenBank/DDBJ whole genome shotgun (WGS) entry which is preliminary data.</text>
</comment>
<evidence type="ECO:0000313" key="3">
    <source>
        <dbReference type="Proteomes" id="UP000700334"/>
    </source>
</evidence>
<keyword evidence="1" id="KW-1133">Transmembrane helix</keyword>
<protein>
    <submittedName>
        <fullName evidence="2">Uncharacterized protein</fullName>
    </submittedName>
</protein>
<keyword evidence="1" id="KW-0472">Membrane</keyword>
<name>A0A8J6A8F7_GALPY</name>